<dbReference type="SMART" id="SM00349">
    <property type="entry name" value="KRAB"/>
    <property type="match status" value="1"/>
</dbReference>
<dbReference type="Pfam" id="PF01352">
    <property type="entry name" value="KRAB"/>
    <property type="match status" value="1"/>
</dbReference>
<evidence type="ECO:0000259" key="1">
    <source>
        <dbReference type="PROSITE" id="PS50805"/>
    </source>
</evidence>
<dbReference type="InterPro" id="IPR001909">
    <property type="entry name" value="KRAB"/>
</dbReference>
<feature type="domain" description="KRAB" evidence="1">
    <location>
        <begin position="18"/>
        <end position="89"/>
    </location>
</feature>
<dbReference type="InterPro" id="IPR050169">
    <property type="entry name" value="Krueppel_C2H2_ZnF"/>
</dbReference>
<protein>
    <submittedName>
        <fullName evidence="3">Zinc finger protein 350-like isoform X1</fullName>
    </submittedName>
</protein>
<dbReference type="KEGG" id="tmu:101347770"/>
<name>A0A2Y9RFI1_TRIMA</name>
<evidence type="ECO:0000313" key="2">
    <source>
        <dbReference type="Proteomes" id="UP000248480"/>
    </source>
</evidence>
<dbReference type="CDD" id="cd07765">
    <property type="entry name" value="KRAB_A-box"/>
    <property type="match status" value="1"/>
</dbReference>
<proteinExistence type="predicted"/>
<dbReference type="RefSeq" id="XP_023592246.1">
    <property type="nucleotide sequence ID" value="XM_023736478.1"/>
</dbReference>
<dbReference type="PANTHER" id="PTHR23232">
    <property type="entry name" value="KRAB DOMAIN C2H2 ZINC FINGER"/>
    <property type="match status" value="1"/>
</dbReference>
<dbReference type="Gene3D" id="6.10.140.140">
    <property type="match status" value="1"/>
</dbReference>
<dbReference type="PROSITE" id="PS50805">
    <property type="entry name" value="KRAB"/>
    <property type="match status" value="1"/>
</dbReference>
<accession>A0A2Y9RFI1</accession>
<sequence length="123" mass="14186">MSREQKKMVKAQVTLESLTFNDVGMEFTLEEWQLLDAAQKKLYWDVMLENYRNLVSIGYQVSKPEALSRLEQRKQSWTISDENHRGVFSGKLSIRNYSVMSLSGLPYQLSSQLAPRSSWPPPG</sequence>
<evidence type="ECO:0000313" key="3">
    <source>
        <dbReference type="RefSeq" id="XP_023592246.1"/>
    </source>
</evidence>
<organism evidence="2 3">
    <name type="scientific">Trichechus manatus latirostris</name>
    <name type="common">Florida manatee</name>
    <dbReference type="NCBI Taxonomy" id="127582"/>
    <lineage>
        <taxon>Eukaryota</taxon>
        <taxon>Metazoa</taxon>
        <taxon>Chordata</taxon>
        <taxon>Craniata</taxon>
        <taxon>Vertebrata</taxon>
        <taxon>Euteleostomi</taxon>
        <taxon>Mammalia</taxon>
        <taxon>Eutheria</taxon>
        <taxon>Afrotheria</taxon>
        <taxon>Sirenia</taxon>
        <taxon>Trichechidae</taxon>
        <taxon>Trichechus</taxon>
    </lineage>
</organism>
<keyword evidence="2" id="KW-1185">Reference proteome</keyword>
<dbReference type="InterPro" id="IPR036051">
    <property type="entry name" value="KRAB_dom_sf"/>
</dbReference>
<dbReference type="PANTHER" id="PTHR23232:SF168">
    <property type="entry name" value="KRAB DOMAIN-CONTAINING PROTEIN"/>
    <property type="match status" value="1"/>
</dbReference>
<dbReference type="GO" id="GO:0006355">
    <property type="term" value="P:regulation of DNA-templated transcription"/>
    <property type="evidence" value="ECO:0007669"/>
    <property type="project" value="InterPro"/>
</dbReference>
<dbReference type="Proteomes" id="UP000248480">
    <property type="component" value="Unplaced"/>
</dbReference>
<reference evidence="3" key="1">
    <citation type="submission" date="2025-08" db="UniProtKB">
        <authorList>
            <consortium name="RefSeq"/>
        </authorList>
    </citation>
    <scope>IDENTIFICATION</scope>
</reference>
<dbReference type="SUPFAM" id="SSF109640">
    <property type="entry name" value="KRAB domain (Kruppel-associated box)"/>
    <property type="match status" value="1"/>
</dbReference>
<dbReference type="AlphaFoldDB" id="A0A2Y9RFI1"/>
<gene>
    <name evidence="3" type="primary">LOC101347770</name>
</gene>
<dbReference type="GeneID" id="101347770"/>